<evidence type="ECO:0000313" key="3">
    <source>
        <dbReference type="Proteomes" id="UP001054837"/>
    </source>
</evidence>
<evidence type="ECO:0000313" key="1">
    <source>
        <dbReference type="EMBL" id="GIX77624.1"/>
    </source>
</evidence>
<dbReference type="Proteomes" id="UP001054837">
    <property type="component" value="Unassembled WGS sequence"/>
</dbReference>
<dbReference type="EMBL" id="BPLQ01001031">
    <property type="protein sequence ID" value="GIX77624.1"/>
    <property type="molecule type" value="Genomic_DNA"/>
</dbReference>
<organism evidence="2 3">
    <name type="scientific">Caerostris darwini</name>
    <dbReference type="NCBI Taxonomy" id="1538125"/>
    <lineage>
        <taxon>Eukaryota</taxon>
        <taxon>Metazoa</taxon>
        <taxon>Ecdysozoa</taxon>
        <taxon>Arthropoda</taxon>
        <taxon>Chelicerata</taxon>
        <taxon>Arachnida</taxon>
        <taxon>Araneae</taxon>
        <taxon>Araneomorphae</taxon>
        <taxon>Entelegynae</taxon>
        <taxon>Araneoidea</taxon>
        <taxon>Araneidae</taxon>
        <taxon>Caerostris</taxon>
    </lineage>
</organism>
<dbReference type="AlphaFoldDB" id="A0AAV4VV85"/>
<reference evidence="2 3" key="1">
    <citation type="submission" date="2021-06" db="EMBL/GenBank/DDBJ databases">
        <title>Caerostris darwini draft genome.</title>
        <authorList>
            <person name="Kono N."/>
            <person name="Arakawa K."/>
        </authorList>
    </citation>
    <scope>NUCLEOTIDE SEQUENCE [LARGE SCALE GENOMIC DNA]</scope>
</reference>
<accession>A0AAV4VV85</accession>
<protein>
    <submittedName>
        <fullName evidence="2">Uncharacterized protein</fullName>
    </submittedName>
</protein>
<evidence type="ECO:0000313" key="2">
    <source>
        <dbReference type="EMBL" id="GIY74376.1"/>
    </source>
</evidence>
<gene>
    <name evidence="2" type="ORF">CDAR_197671</name>
    <name evidence="1" type="ORF">CDAR_548221</name>
</gene>
<dbReference type="EMBL" id="BPLQ01013743">
    <property type="protein sequence ID" value="GIY74376.1"/>
    <property type="molecule type" value="Genomic_DNA"/>
</dbReference>
<name>A0AAV4VV85_9ARAC</name>
<comment type="caution">
    <text evidence="2">The sequence shown here is derived from an EMBL/GenBank/DDBJ whole genome shotgun (WGS) entry which is preliminary data.</text>
</comment>
<sequence>MLVFSSASIIPNLTITEKIHYQTNSCTKTWCQVLRPDAKIDILLLHPAGLPNVWHIWLQRQWLHVNGRSSTPSLCSSIRSIQRSTIKMMSATWQLNCVTLGPGYIHG</sequence>
<proteinExistence type="predicted"/>
<keyword evidence="3" id="KW-1185">Reference proteome</keyword>